<evidence type="ECO:0000313" key="1">
    <source>
        <dbReference type="EMBL" id="MFH0264324.1"/>
    </source>
</evidence>
<dbReference type="Proteomes" id="UP001607151">
    <property type="component" value="Unassembled WGS sequence"/>
</dbReference>
<dbReference type="EMBL" id="JBIHSN010000002">
    <property type="protein sequence ID" value="MFH0264324.1"/>
    <property type="molecule type" value="Genomic_DNA"/>
</dbReference>
<sequence length="69" mass="7422">MNNASYDFRSHGQERVSGFAKLVKYGLGGVWLTATSSSSLGHYMSLMAEYQTVIVAAISALSKVGWYGA</sequence>
<evidence type="ECO:0000313" key="2">
    <source>
        <dbReference type="Proteomes" id="UP001607151"/>
    </source>
</evidence>
<comment type="caution">
    <text evidence="1">The sequence shown here is derived from an EMBL/GenBank/DDBJ whole genome shotgun (WGS) entry which is preliminary data.</text>
</comment>
<accession>A0ABW7ITP0</accession>
<dbReference type="RefSeq" id="WP_394608149.1">
    <property type="nucleotide sequence ID" value="NZ_JBIHSJ010000001.1"/>
</dbReference>
<proteinExistence type="predicted"/>
<protein>
    <submittedName>
        <fullName evidence="1">Uncharacterized protein</fullName>
    </submittedName>
</protein>
<name>A0ABW7ITP0_9VIBR</name>
<keyword evidence="2" id="KW-1185">Reference proteome</keyword>
<organism evidence="1 2">
    <name type="scientific">Vibrio rumoiensis</name>
    <dbReference type="NCBI Taxonomy" id="76258"/>
    <lineage>
        <taxon>Bacteria</taxon>
        <taxon>Pseudomonadati</taxon>
        <taxon>Pseudomonadota</taxon>
        <taxon>Gammaproteobacteria</taxon>
        <taxon>Vibrionales</taxon>
        <taxon>Vibrionaceae</taxon>
        <taxon>Vibrio</taxon>
    </lineage>
</organism>
<reference evidence="1 2" key="1">
    <citation type="submission" date="2024-10" db="EMBL/GenBank/DDBJ databases">
        <authorList>
            <person name="Yibar A."/>
            <person name="Saticioglu I.B."/>
            <person name="Duman M."/>
            <person name="Ajmi N."/>
            <person name="Gurler F."/>
            <person name="Ay H."/>
            <person name="Onuk E."/>
            <person name="Guler S."/>
            <person name="Romalde J.L."/>
        </authorList>
    </citation>
    <scope>NUCLEOTIDE SEQUENCE [LARGE SCALE GENOMIC DNA]</scope>
    <source>
        <strain evidence="1 2">14-MA-B</strain>
    </source>
</reference>
<gene>
    <name evidence="1" type="ORF">ACGRQ9_02085</name>
</gene>